<evidence type="ECO:0000313" key="2">
    <source>
        <dbReference type="Proteomes" id="UP001557470"/>
    </source>
</evidence>
<accession>A0ABD0XS05</accession>
<dbReference type="AlphaFoldDB" id="A0ABD0XS05"/>
<keyword evidence="2" id="KW-1185">Reference proteome</keyword>
<proteinExistence type="predicted"/>
<comment type="caution">
    <text evidence="1">The sequence shown here is derived from an EMBL/GenBank/DDBJ whole genome shotgun (WGS) entry which is preliminary data.</text>
</comment>
<organism evidence="1 2">
    <name type="scientific">Umbra pygmaea</name>
    <name type="common">Eastern mudminnow</name>
    <dbReference type="NCBI Taxonomy" id="75934"/>
    <lineage>
        <taxon>Eukaryota</taxon>
        <taxon>Metazoa</taxon>
        <taxon>Chordata</taxon>
        <taxon>Craniata</taxon>
        <taxon>Vertebrata</taxon>
        <taxon>Euteleostomi</taxon>
        <taxon>Actinopterygii</taxon>
        <taxon>Neopterygii</taxon>
        <taxon>Teleostei</taxon>
        <taxon>Protacanthopterygii</taxon>
        <taxon>Esociformes</taxon>
        <taxon>Umbridae</taxon>
        <taxon>Umbra</taxon>
    </lineage>
</organism>
<protein>
    <submittedName>
        <fullName evidence="1">Uncharacterized protein</fullName>
    </submittedName>
</protein>
<dbReference type="Proteomes" id="UP001557470">
    <property type="component" value="Unassembled WGS sequence"/>
</dbReference>
<reference evidence="1 2" key="1">
    <citation type="submission" date="2024-06" db="EMBL/GenBank/DDBJ databases">
        <authorList>
            <person name="Pan Q."/>
            <person name="Wen M."/>
            <person name="Jouanno E."/>
            <person name="Zahm M."/>
            <person name="Klopp C."/>
            <person name="Cabau C."/>
            <person name="Louis A."/>
            <person name="Berthelot C."/>
            <person name="Parey E."/>
            <person name="Roest Crollius H."/>
            <person name="Montfort J."/>
            <person name="Robinson-Rechavi M."/>
            <person name="Bouchez O."/>
            <person name="Lampietro C."/>
            <person name="Lopez Roques C."/>
            <person name="Donnadieu C."/>
            <person name="Postlethwait J."/>
            <person name="Bobe J."/>
            <person name="Verreycken H."/>
            <person name="Guiguen Y."/>
        </authorList>
    </citation>
    <scope>NUCLEOTIDE SEQUENCE [LARGE SCALE GENOMIC DNA]</scope>
    <source>
        <strain evidence="1">Up_M1</strain>
        <tissue evidence="1">Testis</tissue>
    </source>
</reference>
<name>A0ABD0XS05_UMBPY</name>
<evidence type="ECO:0000313" key="1">
    <source>
        <dbReference type="EMBL" id="KAL0993462.1"/>
    </source>
</evidence>
<dbReference type="EMBL" id="JAGEUA010000003">
    <property type="protein sequence ID" value="KAL0993462.1"/>
    <property type="molecule type" value="Genomic_DNA"/>
</dbReference>
<sequence length="61" mass="7422">MELQQMKTFLLHLRICLPLFNEFWNKVFDYIFTECYEIFKHCTKLLCSSCNSLSDYDLLKC</sequence>
<gene>
    <name evidence="1" type="ORF">UPYG_G00108280</name>
</gene>